<evidence type="ECO:0000256" key="2">
    <source>
        <dbReference type="SAM" id="Coils"/>
    </source>
</evidence>
<gene>
    <name evidence="5" type="ORF">DFP86_10344</name>
</gene>
<dbReference type="InterPro" id="IPR006143">
    <property type="entry name" value="RND_pump_MFP"/>
</dbReference>
<feature type="domain" description="CzcB-like barrel-sandwich hybrid" evidence="4">
    <location>
        <begin position="62"/>
        <end position="201"/>
    </location>
</feature>
<reference evidence="5 6" key="1">
    <citation type="submission" date="2019-03" db="EMBL/GenBank/DDBJ databases">
        <title>Genomic Encyclopedia of Type Strains, Phase III (KMG-III): the genomes of soil and plant-associated and newly described type strains.</title>
        <authorList>
            <person name="Whitman W."/>
        </authorList>
    </citation>
    <scope>NUCLEOTIDE SEQUENCE [LARGE SCALE GENOMIC DNA]</scope>
    <source>
        <strain evidence="5 6">CECT 8976</strain>
    </source>
</reference>
<comment type="caution">
    <text evidence="5">The sequence shown here is derived from an EMBL/GenBank/DDBJ whole genome shotgun (WGS) entry which is preliminary data.</text>
</comment>
<name>A0A4R7B9A4_9NEIS</name>
<dbReference type="Gene3D" id="2.40.420.20">
    <property type="match status" value="1"/>
</dbReference>
<dbReference type="Gene3D" id="2.40.30.170">
    <property type="match status" value="1"/>
</dbReference>
<evidence type="ECO:0000259" key="3">
    <source>
        <dbReference type="Pfam" id="PF25954"/>
    </source>
</evidence>
<dbReference type="NCBIfam" id="TIGR01730">
    <property type="entry name" value="RND_mfp"/>
    <property type="match status" value="1"/>
</dbReference>
<dbReference type="EMBL" id="SNZP01000003">
    <property type="protein sequence ID" value="TDR81391.1"/>
    <property type="molecule type" value="Genomic_DNA"/>
</dbReference>
<dbReference type="PROSITE" id="PS51257">
    <property type="entry name" value="PROKAR_LIPOPROTEIN"/>
    <property type="match status" value="1"/>
</dbReference>
<dbReference type="InterPro" id="IPR058792">
    <property type="entry name" value="Beta-barrel_RND_2"/>
</dbReference>
<dbReference type="Pfam" id="PF25973">
    <property type="entry name" value="BSH_CzcB"/>
    <property type="match status" value="1"/>
</dbReference>
<evidence type="ECO:0000313" key="5">
    <source>
        <dbReference type="EMBL" id="TDR81391.1"/>
    </source>
</evidence>
<keyword evidence="6" id="KW-1185">Reference proteome</keyword>
<evidence type="ECO:0000313" key="6">
    <source>
        <dbReference type="Proteomes" id="UP000295611"/>
    </source>
</evidence>
<protein>
    <submittedName>
        <fullName evidence="5">RND family efflux transporter MFP subunit</fullName>
    </submittedName>
</protein>
<comment type="similarity">
    <text evidence="1">Belongs to the membrane fusion protein (MFP) (TC 8.A.1) family.</text>
</comment>
<dbReference type="PANTHER" id="PTHR30469">
    <property type="entry name" value="MULTIDRUG RESISTANCE PROTEIN MDTA"/>
    <property type="match status" value="1"/>
</dbReference>
<dbReference type="Pfam" id="PF25954">
    <property type="entry name" value="Beta-barrel_RND_2"/>
    <property type="match status" value="1"/>
</dbReference>
<evidence type="ECO:0000256" key="1">
    <source>
        <dbReference type="ARBA" id="ARBA00009477"/>
    </source>
</evidence>
<dbReference type="GO" id="GO:0015562">
    <property type="term" value="F:efflux transmembrane transporter activity"/>
    <property type="evidence" value="ECO:0007669"/>
    <property type="project" value="TreeGrafter"/>
</dbReference>
<accession>A0A4R7B9A4</accession>
<dbReference type="Gene3D" id="1.10.287.470">
    <property type="entry name" value="Helix hairpin bin"/>
    <property type="match status" value="1"/>
</dbReference>
<dbReference type="SUPFAM" id="SSF111369">
    <property type="entry name" value="HlyD-like secretion proteins"/>
    <property type="match status" value="1"/>
</dbReference>
<keyword evidence="2" id="KW-0175">Coiled coil</keyword>
<dbReference type="PANTHER" id="PTHR30469:SF15">
    <property type="entry name" value="HLYD FAMILY OF SECRETION PROTEINS"/>
    <property type="match status" value="1"/>
</dbReference>
<dbReference type="Proteomes" id="UP000295611">
    <property type="component" value="Unassembled WGS sequence"/>
</dbReference>
<feature type="coiled-coil region" evidence="2">
    <location>
        <begin position="93"/>
        <end position="120"/>
    </location>
</feature>
<feature type="domain" description="CusB-like beta-barrel" evidence="3">
    <location>
        <begin position="207"/>
        <end position="275"/>
    </location>
</feature>
<dbReference type="InterPro" id="IPR058647">
    <property type="entry name" value="BSH_CzcB-like"/>
</dbReference>
<dbReference type="Gene3D" id="2.40.50.100">
    <property type="match status" value="1"/>
</dbReference>
<sequence>MYRLFFVLLIGVLAGCGEHEPAAPEKPVSRLLAAEDVQVAQKGAVVDSLPFTGTLNPLSSSVVGSELEGTVLAVPVREGETVHRNQVLARIDSRVAREALMEQEAQLANYQSKLGLARIKLEKQRELFQKGFISKLAFEEESSNFRIAEGEFRVQQTQLMRARKVLADSVLRAPIDGVLYQRKINPGEQAQRGVNLFSIADLSVMEVTASIPSQLVGRLKLGMAAQFRTEAGGQTFQGRLVRMNPVAMSGTRSFAVYIRVDNRDSHLRAGQFVQGGIALSRIDDLVALPLPAVHDIDGQPWVMIVQAGRLVRQSVTLRLRSETNRQAAVSGVAPGQVVMTGSLLGLKAGDAVTLPTRR</sequence>
<organism evidence="5 6">
    <name type="scientific">Paludibacterium purpuratum</name>
    <dbReference type="NCBI Taxonomy" id="1144873"/>
    <lineage>
        <taxon>Bacteria</taxon>
        <taxon>Pseudomonadati</taxon>
        <taxon>Pseudomonadota</taxon>
        <taxon>Betaproteobacteria</taxon>
        <taxon>Neisseriales</taxon>
        <taxon>Chromobacteriaceae</taxon>
        <taxon>Paludibacterium</taxon>
    </lineage>
</organism>
<dbReference type="GO" id="GO:1990281">
    <property type="term" value="C:efflux pump complex"/>
    <property type="evidence" value="ECO:0007669"/>
    <property type="project" value="TreeGrafter"/>
</dbReference>
<dbReference type="AlphaFoldDB" id="A0A4R7B9A4"/>
<proteinExistence type="inferred from homology"/>
<evidence type="ECO:0000259" key="4">
    <source>
        <dbReference type="Pfam" id="PF25973"/>
    </source>
</evidence>
<dbReference type="RefSeq" id="WP_166642144.1">
    <property type="nucleotide sequence ID" value="NZ_SNZP01000003.1"/>
</dbReference>